<keyword evidence="2" id="KW-0449">Lipoprotein</keyword>
<dbReference type="PANTHER" id="PTHR31284:SF10">
    <property type="entry name" value="ACID PHOSPHATASE-LIKE PROTEIN"/>
    <property type="match status" value="1"/>
</dbReference>
<dbReference type="RefSeq" id="WP_005947401.1">
    <property type="nucleotide sequence ID" value="NZ_CP028103.1"/>
</dbReference>
<dbReference type="NCBIfam" id="TIGR01533">
    <property type="entry name" value="lipo_e_P4"/>
    <property type="match status" value="1"/>
</dbReference>
<reference evidence="3" key="1">
    <citation type="journal article" date="2018" name="MSphere">
        <title>Fusobacterium Genomics Using MinION and Illumina Sequencing Enables Genome Completion and Correction.</title>
        <authorList>
            <person name="Todd S.M."/>
            <person name="Settlage R.E."/>
            <person name="Lahmers K.K."/>
            <person name="Slade D.J."/>
        </authorList>
    </citation>
    <scope>NUCLEOTIDE SEQUENCE [LARGE SCALE GENOMIC DNA]</scope>
    <source>
        <strain evidence="3">ATCC 27725</strain>
    </source>
</reference>
<organism evidence="2 3">
    <name type="scientific">Fusobacterium varium ATCC 27725</name>
    <dbReference type="NCBI Taxonomy" id="469618"/>
    <lineage>
        <taxon>Bacteria</taxon>
        <taxon>Fusobacteriati</taxon>
        <taxon>Fusobacteriota</taxon>
        <taxon>Fusobacteriia</taxon>
        <taxon>Fusobacteriales</taxon>
        <taxon>Fusobacteriaceae</taxon>
        <taxon>Fusobacterium</taxon>
    </lineage>
</organism>
<keyword evidence="3" id="KW-1185">Reference proteome</keyword>
<name>A0ABN5JGY3_FUSVA</name>
<dbReference type="Pfam" id="PF03767">
    <property type="entry name" value="Acid_phosphat_B"/>
    <property type="match status" value="1"/>
</dbReference>
<dbReference type="PIRSF" id="PIRSF019271">
    <property type="entry name" value="Acid_Ptase_C"/>
    <property type="match status" value="1"/>
</dbReference>
<dbReference type="Gene3D" id="3.40.50.1000">
    <property type="entry name" value="HAD superfamily/HAD-like"/>
    <property type="match status" value="1"/>
</dbReference>
<dbReference type="SFLD" id="SFLDG01125">
    <property type="entry name" value="C1.1:_Acid_Phosphatase_Like"/>
    <property type="match status" value="1"/>
</dbReference>
<protein>
    <submittedName>
        <fullName evidence="2">5'-nucleotidase, lipoprotein e(P4) family</fullName>
    </submittedName>
</protein>
<dbReference type="InterPro" id="IPR023214">
    <property type="entry name" value="HAD_sf"/>
</dbReference>
<dbReference type="InterPro" id="IPR006423">
    <property type="entry name" value="Lipo_e_P4"/>
</dbReference>
<dbReference type="InterPro" id="IPR005519">
    <property type="entry name" value="Acid_phosphat_B-like"/>
</dbReference>
<dbReference type="InterPro" id="IPR036412">
    <property type="entry name" value="HAD-like_sf"/>
</dbReference>
<dbReference type="EMBL" id="CP028103">
    <property type="protein sequence ID" value="AVQ31376.1"/>
    <property type="molecule type" value="Genomic_DNA"/>
</dbReference>
<dbReference type="Proteomes" id="UP000241238">
    <property type="component" value="Chromosome"/>
</dbReference>
<keyword evidence="1" id="KW-0732">Signal</keyword>
<dbReference type="SUPFAM" id="SSF56784">
    <property type="entry name" value="HAD-like"/>
    <property type="match status" value="1"/>
</dbReference>
<accession>A0ABN5JGY3</accession>
<sequence length="265" mass="30531">MKKIILGLFIVTSFLFGKESNNDVNKRLTEQMMLGTIWMQQSGEYRALVYQAFNTAKLSFDNMKIKEGKVKAVVADLDETLIDNGKMAGWQIKNGVTYSSEAWHKWAQAKEAEAVPGAVEFSKYINDNGGKMFYISNRSQKEFDAIKENLIALGFPEVTEETLLLVKESSDKKGRREQIEKNGYEIVMLLGDNLNDFDSEVRGKNNNERSEYVDKIKDKYGVKYIVFPNPMYGDWEGGLYEGYWKKTPEEKLELRYKSLKIWNGE</sequence>
<evidence type="ECO:0000256" key="1">
    <source>
        <dbReference type="ARBA" id="ARBA00022729"/>
    </source>
</evidence>
<evidence type="ECO:0000313" key="3">
    <source>
        <dbReference type="Proteomes" id="UP000241238"/>
    </source>
</evidence>
<proteinExistence type="predicted"/>
<dbReference type="PANTHER" id="PTHR31284">
    <property type="entry name" value="ACID PHOSPHATASE-LIKE PROTEIN"/>
    <property type="match status" value="1"/>
</dbReference>
<gene>
    <name evidence="2" type="ORF">C4N18_09150</name>
</gene>
<evidence type="ECO:0000313" key="2">
    <source>
        <dbReference type="EMBL" id="AVQ31376.1"/>
    </source>
</evidence>
<dbReference type="CDD" id="cd07534">
    <property type="entry name" value="HAD_CAP"/>
    <property type="match status" value="1"/>
</dbReference>
<dbReference type="SFLD" id="SFLDS00003">
    <property type="entry name" value="Haloacid_Dehalogenase"/>
    <property type="match status" value="1"/>
</dbReference>
<dbReference type="GeneID" id="77468159"/>